<accession>A0AAD6WHB9</accession>
<evidence type="ECO:0000313" key="1">
    <source>
        <dbReference type="EMBL" id="KAJ7010449.1"/>
    </source>
</evidence>
<dbReference type="AlphaFoldDB" id="A0AAD6WHB9"/>
<protein>
    <submittedName>
        <fullName evidence="1">Uncharacterized protein</fullName>
    </submittedName>
</protein>
<gene>
    <name evidence="1" type="ORF">NC653_001023</name>
</gene>
<dbReference type="EMBL" id="JAQIZT010000001">
    <property type="protein sequence ID" value="KAJ7010449.1"/>
    <property type="molecule type" value="Genomic_DNA"/>
</dbReference>
<reference evidence="1 2" key="1">
    <citation type="journal article" date="2023" name="Mol. Ecol. Resour.">
        <title>Chromosome-level genome assembly of a triploid poplar Populus alba 'Berolinensis'.</title>
        <authorList>
            <person name="Chen S."/>
            <person name="Yu Y."/>
            <person name="Wang X."/>
            <person name="Wang S."/>
            <person name="Zhang T."/>
            <person name="Zhou Y."/>
            <person name="He R."/>
            <person name="Meng N."/>
            <person name="Wang Y."/>
            <person name="Liu W."/>
            <person name="Liu Z."/>
            <person name="Liu J."/>
            <person name="Guo Q."/>
            <person name="Huang H."/>
            <person name="Sederoff R.R."/>
            <person name="Wang G."/>
            <person name="Qu G."/>
            <person name="Chen S."/>
        </authorList>
    </citation>
    <scope>NUCLEOTIDE SEQUENCE [LARGE SCALE GENOMIC DNA]</scope>
    <source>
        <strain evidence="1">SC-2020</strain>
    </source>
</reference>
<dbReference type="Proteomes" id="UP001164929">
    <property type="component" value="Chromosome 1"/>
</dbReference>
<proteinExistence type="predicted"/>
<keyword evidence="2" id="KW-1185">Reference proteome</keyword>
<comment type="caution">
    <text evidence="1">The sequence shown here is derived from an EMBL/GenBank/DDBJ whole genome shotgun (WGS) entry which is preliminary data.</text>
</comment>
<organism evidence="1 2">
    <name type="scientific">Populus alba x Populus x berolinensis</name>
    <dbReference type="NCBI Taxonomy" id="444605"/>
    <lineage>
        <taxon>Eukaryota</taxon>
        <taxon>Viridiplantae</taxon>
        <taxon>Streptophyta</taxon>
        <taxon>Embryophyta</taxon>
        <taxon>Tracheophyta</taxon>
        <taxon>Spermatophyta</taxon>
        <taxon>Magnoliopsida</taxon>
        <taxon>eudicotyledons</taxon>
        <taxon>Gunneridae</taxon>
        <taxon>Pentapetalae</taxon>
        <taxon>rosids</taxon>
        <taxon>fabids</taxon>
        <taxon>Malpighiales</taxon>
        <taxon>Salicaceae</taxon>
        <taxon>Saliceae</taxon>
        <taxon>Populus</taxon>
    </lineage>
</organism>
<sequence length="69" mass="7777">MGSASQSSKRWLFKPVVNRLEQNERETKTVLASIADELLVADSPILNQTSKQDSFFVKSFSAYDNPKLN</sequence>
<evidence type="ECO:0000313" key="2">
    <source>
        <dbReference type="Proteomes" id="UP001164929"/>
    </source>
</evidence>
<name>A0AAD6WHB9_9ROSI</name>